<reference evidence="2" key="2">
    <citation type="submission" date="2022-09" db="EMBL/GenBank/DDBJ databases">
        <title>Biosynthetic gene clusters of Dactylosporangioum fulvum.</title>
        <authorList>
            <person name="Caradec T."/>
        </authorList>
    </citation>
    <scope>NUCLEOTIDE SEQUENCE</scope>
    <source>
        <strain evidence="2">NRRL B-16292</strain>
    </source>
</reference>
<dbReference type="SUPFAM" id="SSF51735">
    <property type="entry name" value="NAD(P)-binding Rossmann-fold domains"/>
    <property type="match status" value="1"/>
</dbReference>
<evidence type="ECO:0000313" key="3">
    <source>
        <dbReference type="Proteomes" id="UP001059617"/>
    </source>
</evidence>
<gene>
    <name evidence="2" type="ORF">Dfulv_27265</name>
</gene>
<dbReference type="InterPro" id="IPR036291">
    <property type="entry name" value="NAD(P)-bd_dom_sf"/>
</dbReference>
<dbReference type="Proteomes" id="UP001059617">
    <property type="component" value="Chromosome"/>
</dbReference>
<dbReference type="PANTHER" id="PTHR43355">
    <property type="entry name" value="FLAVIN REDUCTASE (NADPH)"/>
    <property type="match status" value="1"/>
</dbReference>
<dbReference type="InterPro" id="IPR051606">
    <property type="entry name" value="Polyketide_Oxido-like"/>
</dbReference>
<protein>
    <submittedName>
        <fullName evidence="2">SDR family oxidoreductase</fullName>
    </submittedName>
</protein>
<feature type="domain" description="NAD(P)-binding" evidence="1">
    <location>
        <begin position="8"/>
        <end position="211"/>
    </location>
</feature>
<accession>A0ABY5VQ01</accession>
<evidence type="ECO:0000313" key="2">
    <source>
        <dbReference type="EMBL" id="UWP78869.1"/>
    </source>
</evidence>
<name>A0ABY5VQ01_9ACTN</name>
<evidence type="ECO:0000259" key="1">
    <source>
        <dbReference type="Pfam" id="PF13460"/>
    </source>
</evidence>
<reference evidence="2" key="1">
    <citation type="submission" date="2021-04" db="EMBL/GenBank/DDBJ databases">
        <authorList>
            <person name="Hartkoorn R.C."/>
            <person name="Beaudoing E."/>
            <person name="Hot D."/>
        </authorList>
    </citation>
    <scope>NUCLEOTIDE SEQUENCE</scope>
    <source>
        <strain evidence="2">NRRL B-16292</strain>
    </source>
</reference>
<dbReference type="PANTHER" id="PTHR43355:SF2">
    <property type="entry name" value="FLAVIN REDUCTASE (NADPH)"/>
    <property type="match status" value="1"/>
</dbReference>
<dbReference type="InterPro" id="IPR016040">
    <property type="entry name" value="NAD(P)-bd_dom"/>
</dbReference>
<keyword evidence="3" id="KW-1185">Reference proteome</keyword>
<sequence length="222" mass="23534">MKLTIVAATGGIGRHLLDQAVAAGHDVTALVRNPDRLAGLPVRVVAADLARPDPAALRSAATGADAVLSGLGARTAAEAGVARRGTQAVIEAMRETGARRIVVVSAAPIGTVPSPARPNPPRHDPGDGFFMRHLGARFARTAFRTHYADLARMEDVLRASDLDWTISRPPRLTDKPLTGRYRTALDRNVRGGLTVPRADVAHHMLALIDQPESVHRTVGIAT</sequence>
<dbReference type="Gene3D" id="3.40.50.720">
    <property type="entry name" value="NAD(P)-binding Rossmann-like Domain"/>
    <property type="match status" value="1"/>
</dbReference>
<organism evidence="2 3">
    <name type="scientific">Dactylosporangium fulvum</name>
    <dbReference type="NCBI Taxonomy" id="53359"/>
    <lineage>
        <taxon>Bacteria</taxon>
        <taxon>Bacillati</taxon>
        <taxon>Actinomycetota</taxon>
        <taxon>Actinomycetes</taxon>
        <taxon>Micromonosporales</taxon>
        <taxon>Micromonosporaceae</taxon>
        <taxon>Dactylosporangium</taxon>
    </lineage>
</organism>
<proteinExistence type="predicted"/>
<dbReference type="Pfam" id="PF13460">
    <property type="entry name" value="NAD_binding_10"/>
    <property type="match status" value="1"/>
</dbReference>
<dbReference type="RefSeq" id="WP_259856292.1">
    <property type="nucleotide sequence ID" value="NZ_CP073720.1"/>
</dbReference>
<dbReference type="EMBL" id="CP073720">
    <property type="protein sequence ID" value="UWP78869.1"/>
    <property type="molecule type" value="Genomic_DNA"/>
</dbReference>